<evidence type="ECO:0000313" key="1">
    <source>
        <dbReference type="EMBL" id="TFE85661.1"/>
    </source>
</evidence>
<reference evidence="1 2" key="1">
    <citation type="submission" date="2017-03" db="EMBL/GenBank/DDBJ databases">
        <title>Isolation of Levoglucosan Utilizing Bacteria.</title>
        <authorList>
            <person name="Arya A.S."/>
        </authorList>
    </citation>
    <scope>NUCLEOTIDE SEQUENCE [LARGE SCALE GENOMIC DNA]</scope>
    <source>
        <strain evidence="1 2">MEC069</strain>
    </source>
</reference>
<comment type="caution">
    <text evidence="1">The sequence shown here is derived from an EMBL/GenBank/DDBJ whole genome shotgun (WGS) entry which is preliminary data.</text>
</comment>
<dbReference type="PANTHER" id="PTHR34374:SF1">
    <property type="entry name" value="LARGE RIBOSOMAL RNA SUBUNIT ACCUMULATION PROTEIN YCED HOMOLOG 1, CHLOROPLASTIC"/>
    <property type="match status" value="1"/>
</dbReference>
<accession>A0A4Y8PWT6</accession>
<dbReference type="AlphaFoldDB" id="A0A4Y8PWT6"/>
<dbReference type="InterPro" id="IPR003772">
    <property type="entry name" value="YceD"/>
</dbReference>
<proteinExistence type="predicted"/>
<keyword evidence="2" id="KW-1185">Reference proteome</keyword>
<organism evidence="1 2">
    <name type="scientific">Paenibacillus athensensis</name>
    <dbReference type="NCBI Taxonomy" id="1967502"/>
    <lineage>
        <taxon>Bacteria</taxon>
        <taxon>Bacillati</taxon>
        <taxon>Bacillota</taxon>
        <taxon>Bacilli</taxon>
        <taxon>Bacillales</taxon>
        <taxon>Paenibacillaceae</taxon>
        <taxon>Paenibacillus</taxon>
    </lineage>
</organism>
<dbReference type="Pfam" id="PF02620">
    <property type="entry name" value="YceD"/>
    <property type="match status" value="1"/>
</dbReference>
<dbReference type="Proteomes" id="UP000298246">
    <property type="component" value="Unassembled WGS sequence"/>
</dbReference>
<dbReference type="RefSeq" id="WP_134754913.1">
    <property type="nucleotide sequence ID" value="NZ_MYFO02000001.1"/>
</dbReference>
<sequence length="169" mass="18527">MMRLHLKDLVQKGHAVQLQEDMPLDAAFAGRSDIVAHGPVHVELHAQHEDGIVKVGGTLAVDLELSCSRCLSHVRQKLELPFQEGFALQPVAGADPEEDIHVVNEDTVELAPFIEENVVVGLPYISLCQDDCQGLCPVCGANRNQHDCGCKQEKIDPRLAGLADFFKEQ</sequence>
<protein>
    <recommendedName>
        <fullName evidence="3">DUF177 domain-containing protein</fullName>
    </recommendedName>
</protein>
<evidence type="ECO:0000313" key="2">
    <source>
        <dbReference type="Proteomes" id="UP000298246"/>
    </source>
</evidence>
<dbReference type="OrthoDB" id="9790372at2"/>
<name>A0A4Y8PWT6_9BACL</name>
<evidence type="ECO:0008006" key="3">
    <source>
        <dbReference type="Google" id="ProtNLM"/>
    </source>
</evidence>
<dbReference type="EMBL" id="MYFO01000024">
    <property type="protein sequence ID" value="TFE85661.1"/>
    <property type="molecule type" value="Genomic_DNA"/>
</dbReference>
<dbReference type="PANTHER" id="PTHR34374">
    <property type="entry name" value="LARGE RIBOSOMAL RNA SUBUNIT ACCUMULATION PROTEIN YCED HOMOLOG 1, CHLOROPLASTIC"/>
    <property type="match status" value="1"/>
</dbReference>
<gene>
    <name evidence="1" type="ORF">B5M42_16935</name>
</gene>